<comment type="caution">
    <text evidence="1">The sequence shown here is derived from an EMBL/GenBank/DDBJ whole genome shotgun (WGS) entry which is preliminary data.</text>
</comment>
<accession>A0A7C3HYH6</accession>
<dbReference type="AlphaFoldDB" id="A0A7C3HYH6"/>
<name>A0A7C3HYH6_MEIRU</name>
<organism evidence="1">
    <name type="scientific">Meiothermus ruber</name>
    <dbReference type="NCBI Taxonomy" id="277"/>
    <lineage>
        <taxon>Bacteria</taxon>
        <taxon>Thermotogati</taxon>
        <taxon>Deinococcota</taxon>
        <taxon>Deinococci</taxon>
        <taxon>Thermales</taxon>
        <taxon>Thermaceae</taxon>
        <taxon>Meiothermus</taxon>
    </lineage>
</organism>
<protein>
    <submittedName>
        <fullName evidence="1">Uncharacterized protein</fullName>
    </submittedName>
</protein>
<reference evidence="1" key="1">
    <citation type="journal article" date="2020" name="mSystems">
        <title>Genome- and Community-Level Interaction Insights into Carbon Utilization and Element Cycling Functions of Hydrothermarchaeota in Hydrothermal Sediment.</title>
        <authorList>
            <person name="Zhou Z."/>
            <person name="Liu Y."/>
            <person name="Xu W."/>
            <person name="Pan J."/>
            <person name="Luo Z.H."/>
            <person name="Li M."/>
        </authorList>
    </citation>
    <scope>NUCLEOTIDE SEQUENCE [LARGE SCALE GENOMIC DNA]</scope>
    <source>
        <strain evidence="1">SpSt-524</strain>
    </source>
</reference>
<evidence type="ECO:0000313" key="1">
    <source>
        <dbReference type="EMBL" id="HFG19485.1"/>
    </source>
</evidence>
<dbReference type="EMBL" id="DSWI01000008">
    <property type="protein sequence ID" value="HFG19485.1"/>
    <property type="molecule type" value="Genomic_DNA"/>
</dbReference>
<proteinExistence type="predicted"/>
<gene>
    <name evidence="1" type="ORF">ENS82_02030</name>
</gene>
<sequence>MTEGTLVNTQPSKIYVVRIWYEPSPEGEVWRATVSHGEERYYFADSRSLTDFLKQEMEAEQEEAPE</sequence>